<organism evidence="1 2">
    <name type="scientific">Plasmodium cynomolgi (strain B)</name>
    <dbReference type="NCBI Taxonomy" id="1120755"/>
    <lineage>
        <taxon>Eukaryota</taxon>
        <taxon>Sar</taxon>
        <taxon>Alveolata</taxon>
        <taxon>Apicomplexa</taxon>
        <taxon>Aconoidasida</taxon>
        <taxon>Haemosporida</taxon>
        <taxon>Plasmodiidae</taxon>
        <taxon>Plasmodium</taxon>
        <taxon>Plasmodium (Plasmodium)</taxon>
    </lineage>
</organism>
<dbReference type="EMBL" id="DF157532">
    <property type="protein sequence ID" value="GAB69660.1"/>
    <property type="molecule type" value="Genomic_DNA"/>
</dbReference>
<dbReference type="GeneID" id="14696202"/>
<accession>K6V2X4</accession>
<dbReference type="Proteomes" id="UP000006319">
    <property type="component" value="Unassembled WGS sequence"/>
</dbReference>
<gene>
    <name evidence="1" type="ORF">PCYB_004090</name>
</gene>
<sequence length="72" mass="8449">MVIYFMYTITNGYHRTLRPSEINKIVDFNSSHELIYISNAVLTYISHSLRIIGHPLKEMDVRNELSNYLMGN</sequence>
<name>K6V2X4_PLACD</name>
<keyword evidence="2" id="KW-1185">Reference proteome</keyword>
<evidence type="ECO:0000313" key="1">
    <source>
        <dbReference type="EMBL" id="GAB69660.1"/>
    </source>
</evidence>
<proteinExistence type="predicted"/>
<evidence type="ECO:0000313" key="2">
    <source>
        <dbReference type="Proteomes" id="UP000006319"/>
    </source>
</evidence>
<reference evidence="1 2" key="1">
    <citation type="journal article" date="2012" name="Nat. Genet.">
        <title>Plasmodium cynomolgi genome sequences provide insight into Plasmodium vivax and the monkey malaria clade.</title>
        <authorList>
            <person name="Tachibana S."/>
            <person name="Sullivan S.A."/>
            <person name="Kawai S."/>
            <person name="Nakamura S."/>
            <person name="Kim H.R."/>
            <person name="Goto N."/>
            <person name="Arisue N."/>
            <person name="Palacpac N.M.Q."/>
            <person name="Honma H."/>
            <person name="Yagi M."/>
            <person name="Tougan T."/>
            <person name="Katakai Y."/>
            <person name="Kaneko O."/>
            <person name="Mita T."/>
            <person name="Kita K."/>
            <person name="Yasutomi Y."/>
            <person name="Sutton P.L."/>
            <person name="Shakhbatyan R."/>
            <person name="Horii T."/>
            <person name="Yasunaga T."/>
            <person name="Barnwell J.W."/>
            <person name="Escalante A.A."/>
            <person name="Carlton J.M."/>
            <person name="Tanabe K."/>
        </authorList>
    </citation>
    <scope>NUCLEOTIDE SEQUENCE [LARGE SCALE GENOMIC DNA]</scope>
    <source>
        <strain evidence="1 2">B</strain>
    </source>
</reference>
<dbReference type="VEuPathDB" id="PlasmoDB:PCYB_004090"/>
<protein>
    <submittedName>
        <fullName evidence="1">Uncharacterized protein</fullName>
    </submittedName>
</protein>
<dbReference type="AlphaFoldDB" id="K6V2X4"/>
<dbReference type="KEGG" id="pcy:PCYB_004090"/>
<dbReference type="RefSeq" id="XP_004227878.1">
    <property type="nucleotide sequence ID" value="XM_004227830.1"/>
</dbReference>